<proteinExistence type="predicted"/>
<name>A0ABM5KV65_DIAVI</name>
<organism evidence="3 4">
    <name type="scientific">Diabrotica virgifera virgifera</name>
    <name type="common">western corn rootworm</name>
    <dbReference type="NCBI Taxonomy" id="50390"/>
    <lineage>
        <taxon>Eukaryota</taxon>
        <taxon>Metazoa</taxon>
        <taxon>Ecdysozoa</taxon>
        <taxon>Arthropoda</taxon>
        <taxon>Hexapoda</taxon>
        <taxon>Insecta</taxon>
        <taxon>Pterygota</taxon>
        <taxon>Neoptera</taxon>
        <taxon>Endopterygota</taxon>
        <taxon>Coleoptera</taxon>
        <taxon>Polyphaga</taxon>
        <taxon>Cucujiformia</taxon>
        <taxon>Chrysomeloidea</taxon>
        <taxon>Chrysomelidae</taxon>
        <taxon>Galerucinae</taxon>
        <taxon>Diabroticina</taxon>
        <taxon>Diabroticites</taxon>
        <taxon>Diabrotica</taxon>
    </lineage>
</organism>
<dbReference type="RefSeq" id="XP_050514079.1">
    <property type="nucleotide sequence ID" value="XM_050658122.1"/>
</dbReference>
<protein>
    <submittedName>
        <fullName evidence="3">Uncharacterized protein</fullName>
    </submittedName>
</protein>
<dbReference type="EnsemblMetazoa" id="XM_050658122.1">
    <property type="protein sequence ID" value="XP_050514079.1"/>
    <property type="gene ID" value="LOC114342596"/>
</dbReference>
<evidence type="ECO:0000313" key="4">
    <source>
        <dbReference type="Proteomes" id="UP001652700"/>
    </source>
</evidence>
<evidence type="ECO:0000256" key="2">
    <source>
        <dbReference type="SAM" id="Phobius"/>
    </source>
</evidence>
<keyword evidence="2" id="KW-0812">Transmembrane</keyword>
<sequence>MAQNNLSIWGWALIIIAAGLALTIRYFCIYYCRMFCRVCCDSLCTTTEDGPSVTVTTTTQHAQSPQVVPPYPIDTRHPVPASNITGYGNQAPYQQYPFHQTVPQPYGLPPPAMGMAGTSFYTGHIRQLSYPGQFSTWSPACRPMSMTIPSAVPTPTHTTVPYFQTGNVASPMAGATPYPPQPYQQAAHDYSANPPPYDVAVSQPPLQPPPNSKEGYVKQSPYNPGYN</sequence>
<dbReference type="Proteomes" id="UP001652700">
    <property type="component" value="Unplaced"/>
</dbReference>
<feature type="transmembrane region" description="Helical" evidence="2">
    <location>
        <begin position="6"/>
        <end position="28"/>
    </location>
</feature>
<feature type="region of interest" description="Disordered" evidence="1">
    <location>
        <begin position="173"/>
        <end position="227"/>
    </location>
</feature>
<keyword evidence="2" id="KW-0472">Membrane</keyword>
<evidence type="ECO:0000256" key="1">
    <source>
        <dbReference type="SAM" id="MobiDB-lite"/>
    </source>
</evidence>
<reference evidence="3" key="1">
    <citation type="submission" date="2025-05" db="UniProtKB">
        <authorList>
            <consortium name="EnsemblMetazoa"/>
        </authorList>
    </citation>
    <scope>IDENTIFICATION</scope>
</reference>
<accession>A0ABM5KV65</accession>
<keyword evidence="2" id="KW-1133">Transmembrane helix</keyword>
<keyword evidence="4" id="KW-1185">Reference proteome</keyword>
<evidence type="ECO:0000313" key="3">
    <source>
        <dbReference type="EnsemblMetazoa" id="XP_050514079.1"/>
    </source>
</evidence>
<dbReference type="GeneID" id="114342596"/>